<dbReference type="Proteomes" id="UP000676506">
    <property type="component" value="Chromosome 1"/>
</dbReference>
<evidence type="ECO:0000259" key="1">
    <source>
        <dbReference type="Pfam" id="PF13717"/>
    </source>
</evidence>
<dbReference type="InterPro" id="IPR011723">
    <property type="entry name" value="Znf/thioredoxin_put"/>
</dbReference>
<proteinExistence type="predicted"/>
<dbReference type="EMBL" id="CP072648">
    <property type="protein sequence ID" value="QUW03639.1"/>
    <property type="molecule type" value="Genomic_DNA"/>
</dbReference>
<dbReference type="RefSeq" id="WP_211429529.1">
    <property type="nucleotide sequence ID" value="NZ_CP072648.1"/>
</dbReference>
<dbReference type="Gene3D" id="3.40.50.2300">
    <property type="match status" value="1"/>
</dbReference>
<reference evidence="2 3" key="1">
    <citation type="submission" date="2021-03" db="EMBL/GenBank/DDBJ databases">
        <title>Genomic and phenotypic characterization of Chloracidobacterium isolates provides evidence for multiple species.</title>
        <authorList>
            <person name="Saini M.K."/>
            <person name="Costas A.M.G."/>
            <person name="Tank M."/>
            <person name="Bryant D.A."/>
        </authorList>
    </citation>
    <scope>NUCLEOTIDE SEQUENCE [LARGE SCALE GENOMIC DNA]</scope>
    <source>
        <strain evidence="2 3">BV2-C</strain>
    </source>
</reference>
<name>A0ABX8B9M7_9BACT</name>
<gene>
    <name evidence="2" type="ORF">J8C06_04170</name>
</gene>
<evidence type="ECO:0000313" key="3">
    <source>
        <dbReference type="Proteomes" id="UP000676506"/>
    </source>
</evidence>
<feature type="domain" description="Zinc finger/thioredoxin putative" evidence="1">
    <location>
        <begin position="1"/>
        <end position="32"/>
    </location>
</feature>
<dbReference type="InterPro" id="IPR011006">
    <property type="entry name" value="CheY-like_superfamily"/>
</dbReference>
<accession>A0ABX8B9M7</accession>
<protein>
    <submittedName>
        <fullName evidence="2">Zinc-ribbon domain-containing protein</fullName>
    </submittedName>
</protein>
<evidence type="ECO:0000313" key="2">
    <source>
        <dbReference type="EMBL" id="QUW03639.1"/>
    </source>
</evidence>
<organism evidence="2 3">
    <name type="scientific">Chloracidobacterium validum</name>
    <dbReference type="NCBI Taxonomy" id="2821543"/>
    <lineage>
        <taxon>Bacteria</taxon>
        <taxon>Pseudomonadati</taxon>
        <taxon>Acidobacteriota</taxon>
        <taxon>Terriglobia</taxon>
        <taxon>Terriglobales</taxon>
        <taxon>Acidobacteriaceae</taxon>
        <taxon>Chloracidobacterium</taxon>
    </lineage>
</organism>
<dbReference type="SUPFAM" id="SSF52172">
    <property type="entry name" value="CheY-like"/>
    <property type="match status" value="1"/>
</dbReference>
<keyword evidence="3" id="KW-1185">Reference proteome</keyword>
<dbReference type="Pfam" id="PF13717">
    <property type="entry name" value="Zn_ribbon_4"/>
    <property type="match status" value="1"/>
</dbReference>
<sequence length="228" mass="25368">MQVVCTQCRAKFEIQEKNLPDKPFSVNCPKCRFGMTVKPPPKAAPTIRGAPKSMQVNQDALTQLVALLSGQTTRNADGSTGSLASWQRRQTLLCLTDQAQIQQVLEKLDHNAYAPSVCEEAAKAIELMRDSQIDLVLLDPQFDSANQGGIAVLRHVNSLPPKYRRRTYLVLISPQVKTLDTYMAFLNGVNLTVNAADVETINLILERSIRDFNELYRCYNTAAGLNPF</sequence>